<evidence type="ECO:0000313" key="1">
    <source>
        <dbReference type="EMBL" id="APZ42797.1"/>
    </source>
</evidence>
<dbReference type="AlphaFoldDB" id="A0A1P8UG17"/>
<dbReference type="Proteomes" id="UP000243807">
    <property type="component" value="Chromosome"/>
</dbReference>
<dbReference type="EMBL" id="CP019434">
    <property type="protein sequence ID" value="APZ42797.1"/>
    <property type="molecule type" value="Genomic_DNA"/>
</dbReference>
<dbReference type="KEGG" id="afy:BW247_06580"/>
<reference evidence="1 2" key="1">
    <citation type="submission" date="2017-01" db="EMBL/GenBank/DDBJ databases">
        <title>Draft sequence of Acidihalobacter ferrooxidans strain DSM 14175 (strain V8).</title>
        <authorList>
            <person name="Khaleque H.N."/>
            <person name="Ramsay J.P."/>
            <person name="Murphy R.J.T."/>
            <person name="Kaksonen A.H."/>
            <person name="Boxall N.J."/>
            <person name="Watkin E.L.J."/>
        </authorList>
    </citation>
    <scope>NUCLEOTIDE SEQUENCE [LARGE SCALE GENOMIC DNA]</scope>
    <source>
        <strain evidence="1 2">V8</strain>
    </source>
</reference>
<gene>
    <name evidence="1" type="ORF">BW247_06580</name>
</gene>
<name>A0A1P8UG17_9GAMM</name>
<keyword evidence="2" id="KW-1185">Reference proteome</keyword>
<accession>A0A1P8UG17</accession>
<evidence type="ECO:0000313" key="2">
    <source>
        <dbReference type="Proteomes" id="UP000243807"/>
    </source>
</evidence>
<dbReference type="RefSeq" id="WP_076836446.1">
    <property type="nucleotide sequence ID" value="NZ_CP019434.1"/>
</dbReference>
<organism evidence="1 2">
    <name type="scientific">Acidihalobacter ferrooxydans</name>
    <dbReference type="NCBI Taxonomy" id="1765967"/>
    <lineage>
        <taxon>Bacteria</taxon>
        <taxon>Pseudomonadati</taxon>
        <taxon>Pseudomonadota</taxon>
        <taxon>Gammaproteobacteria</taxon>
        <taxon>Chromatiales</taxon>
        <taxon>Ectothiorhodospiraceae</taxon>
        <taxon>Acidihalobacter</taxon>
    </lineage>
</organism>
<protein>
    <submittedName>
        <fullName evidence="1">Uncharacterized protein</fullName>
    </submittedName>
</protein>
<dbReference type="OrthoDB" id="8564048at2"/>
<sequence length="128" mass="14395">MTSQKTLSVTLSRSARTALAARGEQVLRVQLELLFSCMIRKRVEILDTPHPDALPMRLAADCDGASMGLEVFFRAVGTRSCAVADQPVPDLETFPLERVTPFLPRWLNLDYRGGRWLGEFGYTREPLQ</sequence>
<proteinExistence type="predicted"/>
<dbReference type="STRING" id="1765967.BW247_06580"/>